<reference evidence="4" key="2">
    <citation type="submission" date="2025-08" db="UniProtKB">
        <authorList>
            <consortium name="Ensembl"/>
        </authorList>
    </citation>
    <scope>IDENTIFICATION</scope>
</reference>
<dbReference type="InterPro" id="IPR043504">
    <property type="entry name" value="Peptidase_S1_PA_chymotrypsin"/>
</dbReference>
<dbReference type="GO" id="GO:0004252">
    <property type="term" value="F:serine-type endopeptidase activity"/>
    <property type="evidence" value="ECO:0007669"/>
    <property type="project" value="InterPro"/>
</dbReference>
<dbReference type="FunFam" id="2.40.10.10:FF:000182">
    <property type="entry name" value="Zgc:163079"/>
    <property type="match status" value="1"/>
</dbReference>
<evidence type="ECO:0000256" key="1">
    <source>
        <dbReference type="ARBA" id="ARBA00023157"/>
    </source>
</evidence>
<organism evidence="4 5">
    <name type="scientific">Panthera leo</name>
    <name type="common">Lion</name>
    <dbReference type="NCBI Taxonomy" id="9689"/>
    <lineage>
        <taxon>Eukaryota</taxon>
        <taxon>Metazoa</taxon>
        <taxon>Chordata</taxon>
        <taxon>Craniata</taxon>
        <taxon>Vertebrata</taxon>
        <taxon>Euteleostomi</taxon>
        <taxon>Mammalia</taxon>
        <taxon>Eutheria</taxon>
        <taxon>Laurasiatheria</taxon>
        <taxon>Carnivora</taxon>
        <taxon>Feliformia</taxon>
        <taxon>Felidae</taxon>
        <taxon>Pantherinae</taxon>
        <taxon>Panthera</taxon>
    </lineage>
</organism>
<dbReference type="InterPro" id="IPR001254">
    <property type="entry name" value="Trypsin_dom"/>
</dbReference>
<dbReference type="SUPFAM" id="SSF50494">
    <property type="entry name" value="Trypsin-like serine proteases"/>
    <property type="match status" value="1"/>
</dbReference>
<dbReference type="InterPro" id="IPR009003">
    <property type="entry name" value="Peptidase_S1_PA"/>
</dbReference>
<evidence type="ECO:0000256" key="2">
    <source>
        <dbReference type="ARBA" id="ARBA00024195"/>
    </source>
</evidence>
<sequence>PWGWWPSKSAQAWHGPLSTFSLEPWFQACGHTNIACKMVKGKLVEVGKWPWQVSILFLGAYICKRSKDPKKYSVRVGVQQVSGNGTWLLLTRIVIHEDFHNLLSQDIALLKLRDPISWSPLIQPVCLPNTKFKLSLGTMCWVIGWGHKNEQETSSTPYSLQEVAVRIISNGICRQQYQFLFLKKEKFIGKDMLCASSELGMDSCQANSGSPLVCQVNNSWIQVGVVSWSFLCNRRRFPSIYTSTPHFTYWIQKQISDMRFISRASAAFLSPVTGHILLVSLGSMWLL</sequence>
<dbReference type="Proteomes" id="UP000694399">
    <property type="component" value="Chromosome A3"/>
</dbReference>
<protein>
    <submittedName>
        <fullName evidence="4">Serine protease 50</fullName>
    </submittedName>
</protein>
<gene>
    <name evidence="4" type="primary">PRSS50</name>
</gene>
<evidence type="ECO:0000313" key="5">
    <source>
        <dbReference type="Proteomes" id="UP000694399"/>
    </source>
</evidence>
<accession>A0A8C8WHB6</accession>
<dbReference type="GeneTree" id="ENSGT00940000162593"/>
<keyword evidence="1" id="KW-1015">Disulfide bond</keyword>
<reference evidence="4" key="3">
    <citation type="submission" date="2025-09" db="UniProtKB">
        <authorList>
            <consortium name="Ensembl"/>
        </authorList>
    </citation>
    <scope>IDENTIFICATION</scope>
</reference>
<keyword evidence="5" id="KW-1185">Reference proteome</keyword>
<dbReference type="CDD" id="cd00190">
    <property type="entry name" value="Tryp_SPc"/>
    <property type="match status" value="1"/>
</dbReference>
<dbReference type="AlphaFoldDB" id="A0A8C8WHB6"/>
<dbReference type="GO" id="GO:0006508">
    <property type="term" value="P:proteolysis"/>
    <property type="evidence" value="ECO:0007669"/>
    <property type="project" value="InterPro"/>
</dbReference>
<reference evidence="4" key="1">
    <citation type="journal article" date="2019" name="bioRxiv">
        <title>Long live the king: chromosome-level assembly of the lion (Panthera leo) using linked-read, Hi-C, and long read data.</title>
        <authorList>
            <person name="Armstrong E.E."/>
            <person name="Taylor R.W."/>
            <person name="Miller D.E."/>
            <person name="Kaelin C."/>
            <person name="Barsh G."/>
            <person name="Hadly E.A."/>
            <person name="Petrov D."/>
        </authorList>
    </citation>
    <scope>NUCLEOTIDE SEQUENCE [LARGE SCALE GENOMIC DNA]</scope>
</reference>
<proteinExistence type="inferred from homology"/>
<dbReference type="SMART" id="SM00020">
    <property type="entry name" value="Tryp_SPc"/>
    <property type="match status" value="1"/>
</dbReference>
<evidence type="ECO:0000313" key="4">
    <source>
        <dbReference type="Ensembl" id="ENSPLOP00000003611.1"/>
    </source>
</evidence>
<dbReference type="Gene3D" id="2.40.10.10">
    <property type="entry name" value="Trypsin-like serine proteases"/>
    <property type="match status" value="1"/>
</dbReference>
<dbReference type="PROSITE" id="PS50240">
    <property type="entry name" value="TRYPSIN_DOM"/>
    <property type="match status" value="1"/>
</dbReference>
<dbReference type="Pfam" id="PF00089">
    <property type="entry name" value="Trypsin"/>
    <property type="match status" value="1"/>
</dbReference>
<dbReference type="Ensembl" id="ENSPLOT00000003976.1">
    <property type="protein sequence ID" value="ENSPLOP00000003611.1"/>
    <property type="gene ID" value="ENSPLOG00000002584.1"/>
</dbReference>
<dbReference type="InterPro" id="IPR051487">
    <property type="entry name" value="Ser/Thr_Proteases_Immune/Dev"/>
</dbReference>
<evidence type="ECO:0000259" key="3">
    <source>
        <dbReference type="PROSITE" id="PS50240"/>
    </source>
</evidence>
<dbReference type="PANTHER" id="PTHR24256">
    <property type="entry name" value="TRYPTASE-RELATED"/>
    <property type="match status" value="1"/>
</dbReference>
<feature type="domain" description="Peptidase S1" evidence="3">
    <location>
        <begin position="38"/>
        <end position="256"/>
    </location>
</feature>
<name>A0A8C8WHB6_PANLE</name>
<comment type="similarity">
    <text evidence="2">Belongs to the peptidase S1 family. CLIP subfamily.</text>
</comment>